<evidence type="ECO:0008006" key="3">
    <source>
        <dbReference type="Google" id="ProtNLM"/>
    </source>
</evidence>
<dbReference type="EMBL" id="PXYT01000017">
    <property type="protein sequence ID" value="PSR29102.1"/>
    <property type="molecule type" value="Genomic_DNA"/>
</dbReference>
<evidence type="ECO:0000313" key="1">
    <source>
        <dbReference type="EMBL" id="PSR29102.1"/>
    </source>
</evidence>
<dbReference type="Proteomes" id="UP000242699">
    <property type="component" value="Unassembled WGS sequence"/>
</dbReference>
<dbReference type="AlphaFoldDB" id="A0A2T2X3N9"/>
<organism evidence="1 2">
    <name type="scientific">Sulfobacillus benefaciens</name>
    <dbReference type="NCBI Taxonomy" id="453960"/>
    <lineage>
        <taxon>Bacteria</taxon>
        <taxon>Bacillati</taxon>
        <taxon>Bacillota</taxon>
        <taxon>Clostridia</taxon>
        <taxon>Eubacteriales</taxon>
        <taxon>Clostridiales Family XVII. Incertae Sedis</taxon>
        <taxon>Sulfobacillus</taxon>
    </lineage>
</organism>
<comment type="caution">
    <text evidence="1">The sequence shown here is derived from an EMBL/GenBank/DDBJ whole genome shotgun (WGS) entry which is preliminary data.</text>
</comment>
<dbReference type="SUPFAM" id="SSF52833">
    <property type="entry name" value="Thioredoxin-like"/>
    <property type="match status" value="1"/>
</dbReference>
<protein>
    <recommendedName>
        <fullName evidence="3">Thioredoxin-like fold domain-containing protein</fullName>
    </recommendedName>
</protein>
<accession>A0A2T2X3N9</accession>
<gene>
    <name evidence="1" type="ORF">C7B43_08830</name>
</gene>
<reference evidence="1 2" key="1">
    <citation type="journal article" date="2014" name="BMC Genomics">
        <title>Comparison of environmental and isolate Sulfobacillus genomes reveals diverse carbon, sulfur, nitrogen, and hydrogen metabolisms.</title>
        <authorList>
            <person name="Justice N.B."/>
            <person name="Norman A."/>
            <person name="Brown C.T."/>
            <person name="Singh A."/>
            <person name="Thomas B.C."/>
            <person name="Banfield J.F."/>
        </authorList>
    </citation>
    <scope>NUCLEOTIDE SEQUENCE [LARGE SCALE GENOMIC DNA]</scope>
    <source>
        <strain evidence="1">AMDSBA1</strain>
    </source>
</reference>
<sequence length="135" mass="14743">MILGPDQEQNVIEILSALSTPVVLTIHSDHWDTPGSLAAQDLIDYTVSLMPGKISRELARSGAGSWGDPTLTIRNRDGQVFGVHFVGTPSGLEYRAFIDAIVASSRPYEIESTPWGQLLQEIHHPVHAKIFVSPT</sequence>
<name>A0A2T2X3N9_9FIRM</name>
<dbReference type="InterPro" id="IPR036249">
    <property type="entry name" value="Thioredoxin-like_sf"/>
</dbReference>
<evidence type="ECO:0000313" key="2">
    <source>
        <dbReference type="Proteomes" id="UP000242699"/>
    </source>
</evidence>
<dbReference type="Gene3D" id="3.40.30.80">
    <property type="match status" value="1"/>
</dbReference>
<proteinExistence type="predicted"/>